<dbReference type="InterPro" id="IPR003593">
    <property type="entry name" value="AAA+_ATPase"/>
</dbReference>
<dbReference type="SMART" id="SM00382">
    <property type="entry name" value="AAA"/>
    <property type="match status" value="1"/>
</dbReference>
<dbReference type="Pfam" id="PF00005">
    <property type="entry name" value="ABC_tran"/>
    <property type="match status" value="1"/>
</dbReference>
<evidence type="ECO:0000313" key="6">
    <source>
        <dbReference type="Proteomes" id="UP000005270"/>
    </source>
</evidence>
<dbReference type="InParanoid" id="I3TEI3"/>
<dbReference type="PANTHER" id="PTHR42734:SF19">
    <property type="entry name" value="IRON COMPOUNDS ABC TRANSPORTER, ATP-BINDING PROTEIN"/>
    <property type="match status" value="1"/>
</dbReference>
<dbReference type="HOGENOM" id="CLU_000604_1_11_2"/>
<dbReference type="Gene3D" id="3.40.50.300">
    <property type="entry name" value="P-loop containing nucleotide triphosphate hydrolases"/>
    <property type="match status" value="1"/>
</dbReference>
<dbReference type="GO" id="GO:0016887">
    <property type="term" value="F:ATP hydrolysis activity"/>
    <property type="evidence" value="ECO:0007669"/>
    <property type="project" value="InterPro"/>
</dbReference>
<dbReference type="eggNOG" id="arCOG00198">
    <property type="taxonomic scope" value="Archaea"/>
</dbReference>
<evidence type="ECO:0000313" key="5">
    <source>
        <dbReference type="EMBL" id="AFK51171.1"/>
    </source>
</evidence>
<sequence length="257" mass="28298">MIVVDVTSLTVEYGGVTALKVDKLRFQNGVVNCVLGPNGAGKSSLLRAVAGIVNYKGNISITAGGVKIDKRDIHRFVSYVTDIRPSSIKLRVREALLSARYPCSPGFFYTEKDFEYVEKVSRILGVTDLLDRALNELSSGELQKVLLAMALVKDPLVVLLDEPDTHLDLYNKSRLSILVKSIAVDKLVTVSTHDPVFASLVCDRIVLLDKGIVLRDFKAEELTEHVSTLERVFKTRLVATTLSGRSMLIPDYSTTLS</sequence>
<evidence type="ECO:0000256" key="2">
    <source>
        <dbReference type="ARBA" id="ARBA00022741"/>
    </source>
</evidence>
<dbReference type="KEGG" id="thg:TCELL_0747"/>
<dbReference type="PANTHER" id="PTHR42734">
    <property type="entry name" value="METAL TRANSPORT SYSTEM ATP-BINDING PROTEIN TM_0124-RELATED"/>
    <property type="match status" value="1"/>
</dbReference>
<dbReference type="RefSeq" id="WP_014737421.1">
    <property type="nucleotide sequence ID" value="NC_017954.1"/>
</dbReference>
<proteinExistence type="predicted"/>
<dbReference type="AlphaFoldDB" id="I3TEI3"/>
<dbReference type="Proteomes" id="UP000005270">
    <property type="component" value="Chromosome"/>
</dbReference>
<dbReference type="InterPro" id="IPR017871">
    <property type="entry name" value="ABC_transporter-like_CS"/>
</dbReference>
<dbReference type="GeneID" id="13013062"/>
<dbReference type="InterPro" id="IPR050153">
    <property type="entry name" value="Metal_Ion_Import_ABC"/>
</dbReference>
<keyword evidence="1" id="KW-0813">Transport</keyword>
<name>I3TEI3_THEC1</name>
<feature type="domain" description="AAA+ ATPase" evidence="4">
    <location>
        <begin position="28"/>
        <end position="211"/>
    </location>
</feature>
<dbReference type="InterPro" id="IPR027417">
    <property type="entry name" value="P-loop_NTPase"/>
</dbReference>
<protein>
    <submittedName>
        <fullName evidence="5">ABC transporter related protein</fullName>
    </submittedName>
</protein>
<evidence type="ECO:0000259" key="4">
    <source>
        <dbReference type="SMART" id="SM00382"/>
    </source>
</evidence>
<accession>I3TEI3</accession>
<gene>
    <name evidence="5" type="ordered locus">TCELL_0747</name>
</gene>
<evidence type="ECO:0000256" key="1">
    <source>
        <dbReference type="ARBA" id="ARBA00022448"/>
    </source>
</evidence>
<dbReference type="SUPFAM" id="SSF52540">
    <property type="entry name" value="P-loop containing nucleoside triphosphate hydrolases"/>
    <property type="match status" value="1"/>
</dbReference>
<evidence type="ECO:0000256" key="3">
    <source>
        <dbReference type="ARBA" id="ARBA00022840"/>
    </source>
</evidence>
<organism evidence="5 6">
    <name type="scientific">Thermogladius calderae (strain DSM 22663 / VKM B-2946 / 1633)</name>
    <dbReference type="NCBI Taxonomy" id="1184251"/>
    <lineage>
        <taxon>Archaea</taxon>
        <taxon>Thermoproteota</taxon>
        <taxon>Thermoprotei</taxon>
        <taxon>Desulfurococcales</taxon>
        <taxon>Desulfurococcaceae</taxon>
        <taxon>Thermogladius</taxon>
    </lineage>
</organism>
<keyword evidence="2" id="KW-0547">Nucleotide-binding</keyword>
<dbReference type="InterPro" id="IPR003439">
    <property type="entry name" value="ABC_transporter-like_ATP-bd"/>
</dbReference>
<keyword evidence="6" id="KW-1185">Reference proteome</keyword>
<dbReference type="PROSITE" id="PS00211">
    <property type="entry name" value="ABC_TRANSPORTER_1"/>
    <property type="match status" value="1"/>
</dbReference>
<keyword evidence="3" id="KW-0067">ATP-binding</keyword>
<dbReference type="OrthoDB" id="18368at2157"/>
<dbReference type="EMBL" id="CP003531">
    <property type="protein sequence ID" value="AFK51171.1"/>
    <property type="molecule type" value="Genomic_DNA"/>
</dbReference>
<dbReference type="GO" id="GO:0005524">
    <property type="term" value="F:ATP binding"/>
    <property type="evidence" value="ECO:0007669"/>
    <property type="project" value="UniProtKB-KW"/>
</dbReference>
<reference evidence="5 6" key="1">
    <citation type="journal article" date="2012" name="J. Bacteriol.">
        <title>Complete genome sequence of the hyperthermophilic cellulolytic Crenarchaeon 'Thermogladius cellulolyticus' 1633.</title>
        <authorList>
            <person name="Mardanov A.V."/>
            <person name="Kochetkova T.V."/>
            <person name="Beletsky A.V."/>
            <person name="Bonch-Osmolovskaya E.A."/>
            <person name="Ravin N.V."/>
            <person name="Skryabin K.G."/>
        </authorList>
    </citation>
    <scope>NUCLEOTIDE SEQUENCE [LARGE SCALE GENOMIC DNA]</scope>
    <source>
        <strain evidence="6">DSM 22663 / VKM B-2946 / 1633</strain>
    </source>
</reference>
<dbReference type="STRING" id="1184251.TCELL_0747"/>